<dbReference type="PANTHER" id="PTHR43352">
    <property type="entry name" value="ACETYL-COA SYNTHETASE"/>
    <property type="match status" value="1"/>
</dbReference>
<keyword evidence="2" id="KW-0436">Ligase</keyword>
<dbReference type="PROSITE" id="PS00455">
    <property type="entry name" value="AMP_BINDING"/>
    <property type="match status" value="1"/>
</dbReference>
<feature type="domain" description="AMP-binding enzyme C-terminal" evidence="6">
    <location>
        <begin position="442"/>
        <end position="520"/>
    </location>
</feature>
<keyword evidence="3" id="KW-0547">Nucleotide-binding</keyword>
<comment type="similarity">
    <text evidence="1">Belongs to the ATP-dependent AMP-binding enzyme family.</text>
</comment>
<feature type="domain" description="AMP-dependent synthetase/ligase" evidence="5">
    <location>
        <begin position="51"/>
        <end position="388"/>
    </location>
</feature>
<dbReference type="EMBL" id="CAEZXB010000015">
    <property type="protein sequence ID" value="CAB4677781.1"/>
    <property type="molecule type" value="Genomic_DNA"/>
</dbReference>
<sequence length="528" mass="57677">MIRSAHIDTFTRDNLPPLDLWPELINIPAYPQRLNASVELLDRTIDLVGREKIALIAPEGEVTYGALLDQVKALARYFESAGVQAGNRVLLRGPNNASVVAIWFALLRIGAVVVTTIHLQRTGELEKIVDIASVQFACVDHRFTEDWNAVTHFKGKTFVYGAGDADDLLQIAATHAGEHTPCDTSSDDVSLLAFTSGSTGLPKATMHFHRDILAIADTFSAHVLRPSSADIFAGSPPLAFTFGLGALVIFPFRVGATSVLLEGAPPPVLLEQIAKHRVTTLFTAPTAYRAMLSHLEEKSFPSLHTCVSAGEHLPKSTWEAWSRATGIRIIDGIGATEMLHIFISAAGDEIIPGMTGKVVPGYEAIVVDEELRVVADGEIGRLAVKGPTGCRYLHDDRQRNYVEGGWNLTGDLYIKHSNGYFQYQSRSDDMIISSGYNVAAPEVENALLLHPSVAECAVVGVPDEERGMVVAAYVVLKSEFAGSDQLRKELQDHVKETIVPFKYPRVLEFVETLPKTTTGKLQRFRLKS</sequence>
<dbReference type="InterPro" id="IPR020845">
    <property type="entry name" value="AMP-binding_CS"/>
</dbReference>
<dbReference type="GO" id="GO:0044550">
    <property type="term" value="P:secondary metabolite biosynthetic process"/>
    <property type="evidence" value="ECO:0007669"/>
    <property type="project" value="TreeGrafter"/>
</dbReference>
<dbReference type="Gene3D" id="3.40.50.12780">
    <property type="entry name" value="N-terminal domain of ligase-like"/>
    <property type="match status" value="1"/>
</dbReference>
<dbReference type="Pfam" id="PF00501">
    <property type="entry name" value="AMP-binding"/>
    <property type="match status" value="1"/>
</dbReference>
<evidence type="ECO:0000256" key="3">
    <source>
        <dbReference type="ARBA" id="ARBA00022741"/>
    </source>
</evidence>
<dbReference type="FunFam" id="3.30.300.30:FF:000005">
    <property type="entry name" value="Acyl-coenzyme A synthetase ACSM5, mitochondrial"/>
    <property type="match status" value="1"/>
</dbReference>
<keyword evidence="4" id="KW-0067">ATP-binding</keyword>
<dbReference type="InterPro" id="IPR025110">
    <property type="entry name" value="AMP-bd_C"/>
</dbReference>
<dbReference type="InterPro" id="IPR042099">
    <property type="entry name" value="ANL_N_sf"/>
</dbReference>
<dbReference type="GO" id="GO:0016405">
    <property type="term" value="F:CoA-ligase activity"/>
    <property type="evidence" value="ECO:0007669"/>
    <property type="project" value="UniProtKB-ARBA"/>
</dbReference>
<evidence type="ECO:0000313" key="7">
    <source>
        <dbReference type="EMBL" id="CAB4677781.1"/>
    </source>
</evidence>
<gene>
    <name evidence="7" type="ORF">UFOPK2342_00911</name>
</gene>
<evidence type="ECO:0000259" key="5">
    <source>
        <dbReference type="Pfam" id="PF00501"/>
    </source>
</evidence>
<proteinExistence type="inferred from homology"/>
<evidence type="ECO:0000256" key="1">
    <source>
        <dbReference type="ARBA" id="ARBA00006432"/>
    </source>
</evidence>
<evidence type="ECO:0000259" key="6">
    <source>
        <dbReference type="Pfam" id="PF13193"/>
    </source>
</evidence>
<reference evidence="7" key="1">
    <citation type="submission" date="2020-05" db="EMBL/GenBank/DDBJ databases">
        <authorList>
            <person name="Chiriac C."/>
            <person name="Salcher M."/>
            <person name="Ghai R."/>
            <person name="Kavagutti S V."/>
        </authorList>
    </citation>
    <scope>NUCLEOTIDE SEQUENCE</scope>
</reference>
<dbReference type="GO" id="GO:0005524">
    <property type="term" value="F:ATP binding"/>
    <property type="evidence" value="ECO:0007669"/>
    <property type="project" value="UniProtKB-KW"/>
</dbReference>
<name>A0A6J6MTW2_9ZZZZ</name>
<dbReference type="InterPro" id="IPR000873">
    <property type="entry name" value="AMP-dep_synth/lig_dom"/>
</dbReference>
<evidence type="ECO:0000256" key="2">
    <source>
        <dbReference type="ARBA" id="ARBA00022598"/>
    </source>
</evidence>
<dbReference type="Pfam" id="PF13193">
    <property type="entry name" value="AMP-binding_C"/>
    <property type="match status" value="1"/>
</dbReference>
<evidence type="ECO:0000256" key="4">
    <source>
        <dbReference type="ARBA" id="ARBA00022840"/>
    </source>
</evidence>
<dbReference type="InterPro" id="IPR045851">
    <property type="entry name" value="AMP-bd_C_sf"/>
</dbReference>
<protein>
    <submittedName>
        <fullName evidence="7">Unannotated protein</fullName>
    </submittedName>
</protein>
<dbReference type="AlphaFoldDB" id="A0A6J6MTW2"/>
<accession>A0A6J6MTW2</accession>
<dbReference type="PANTHER" id="PTHR43352:SF1">
    <property type="entry name" value="ANTHRANILATE--COA LIGASE"/>
    <property type="match status" value="1"/>
</dbReference>
<organism evidence="7">
    <name type="scientific">freshwater metagenome</name>
    <dbReference type="NCBI Taxonomy" id="449393"/>
    <lineage>
        <taxon>unclassified sequences</taxon>
        <taxon>metagenomes</taxon>
        <taxon>ecological metagenomes</taxon>
    </lineage>
</organism>
<dbReference type="Gene3D" id="3.30.300.30">
    <property type="match status" value="1"/>
</dbReference>
<dbReference type="SUPFAM" id="SSF56801">
    <property type="entry name" value="Acetyl-CoA synthetase-like"/>
    <property type="match status" value="1"/>
</dbReference>
<dbReference type="GO" id="GO:0016878">
    <property type="term" value="F:acid-thiol ligase activity"/>
    <property type="evidence" value="ECO:0007669"/>
    <property type="project" value="UniProtKB-ARBA"/>
</dbReference>